<keyword evidence="3" id="KW-1185">Reference proteome</keyword>
<accession>A0ABS9KH45</accession>
<feature type="transmembrane region" description="Helical" evidence="1">
    <location>
        <begin position="208"/>
        <end position="227"/>
    </location>
</feature>
<reference evidence="2" key="2">
    <citation type="submission" date="2024-05" db="EMBL/GenBank/DDBJ databases">
        <title>Rhodohalobacter halophilus gen. nov., sp. nov., a moderately halophilic member of the family Balneolaceae.</title>
        <authorList>
            <person name="Xia J."/>
        </authorList>
    </citation>
    <scope>NUCLEOTIDE SEQUENCE</scope>
    <source>
        <strain evidence="2">WB101</strain>
    </source>
</reference>
<evidence type="ECO:0000256" key="1">
    <source>
        <dbReference type="SAM" id="Phobius"/>
    </source>
</evidence>
<dbReference type="Proteomes" id="UP001165366">
    <property type="component" value="Unassembled WGS sequence"/>
</dbReference>
<dbReference type="EMBL" id="JAKLWS010000027">
    <property type="protein sequence ID" value="MCG2590163.1"/>
    <property type="molecule type" value="Genomic_DNA"/>
</dbReference>
<feature type="transmembrane region" description="Helical" evidence="1">
    <location>
        <begin position="85"/>
        <end position="106"/>
    </location>
</feature>
<name>A0ABS9KH45_9BACT</name>
<keyword evidence="1" id="KW-1133">Transmembrane helix</keyword>
<gene>
    <name evidence="2" type="ORF">L6773_16420</name>
</gene>
<dbReference type="InterPro" id="IPR021737">
    <property type="entry name" value="Phage_phiKZ_Orf197"/>
</dbReference>
<dbReference type="RefSeq" id="WP_237855520.1">
    <property type="nucleotide sequence ID" value="NZ_JAKLWS010000027.1"/>
</dbReference>
<dbReference type="Pfam" id="PF11750">
    <property type="entry name" value="DUF3307"/>
    <property type="match status" value="1"/>
</dbReference>
<keyword evidence="1" id="KW-0812">Transmembrane</keyword>
<evidence type="ECO:0000313" key="2">
    <source>
        <dbReference type="EMBL" id="MCG2590163.1"/>
    </source>
</evidence>
<organism evidence="2 3">
    <name type="scientific">Rhodohalobacter sulfatireducens</name>
    <dbReference type="NCBI Taxonomy" id="2911366"/>
    <lineage>
        <taxon>Bacteria</taxon>
        <taxon>Pseudomonadati</taxon>
        <taxon>Balneolota</taxon>
        <taxon>Balneolia</taxon>
        <taxon>Balneolales</taxon>
        <taxon>Balneolaceae</taxon>
        <taxon>Rhodohalobacter</taxon>
    </lineage>
</organism>
<evidence type="ECO:0000313" key="3">
    <source>
        <dbReference type="Proteomes" id="UP001165366"/>
    </source>
</evidence>
<reference evidence="2" key="1">
    <citation type="submission" date="2022-01" db="EMBL/GenBank/DDBJ databases">
        <authorList>
            <person name="Wang Y."/>
        </authorList>
    </citation>
    <scope>NUCLEOTIDE SEQUENCE</scope>
    <source>
        <strain evidence="2">WB101</strain>
    </source>
</reference>
<sequence length="233" mass="26926">MILVKLILAHIIGDFFLQRGKWIESKERKKWSSPHLFLHVFIHFALMLLILWDLSVLPIILLITFLHYIIDGCKLTFQTEKTRELWFAVDQVAHFLVLVAAWFFYWGGGDISGFSDQFWIMLTGLLFLTYPASYFMQHLMASWSEQIDSGEKESLQGAGKYIGMLERIFVYLSLITGNAQVIGFLLAAKSVFRFGDLTRSKDRKLTEYILIGTLFSFLMAIIVGLLTTRLSFF</sequence>
<proteinExistence type="predicted"/>
<feature type="transmembrane region" description="Helical" evidence="1">
    <location>
        <begin position="168"/>
        <end position="187"/>
    </location>
</feature>
<comment type="caution">
    <text evidence="2">The sequence shown here is derived from an EMBL/GenBank/DDBJ whole genome shotgun (WGS) entry which is preliminary data.</text>
</comment>
<feature type="transmembrane region" description="Helical" evidence="1">
    <location>
        <begin position="36"/>
        <end position="65"/>
    </location>
</feature>
<feature type="transmembrane region" description="Helical" evidence="1">
    <location>
        <begin position="118"/>
        <end position="136"/>
    </location>
</feature>
<keyword evidence="1" id="KW-0472">Membrane</keyword>
<protein>
    <submittedName>
        <fullName evidence="2">DUF3307 domain-containing protein</fullName>
    </submittedName>
</protein>